<dbReference type="RefSeq" id="XP_017783698.1">
    <property type="nucleotide sequence ID" value="XM_017928209.1"/>
</dbReference>
<reference evidence="3" key="1">
    <citation type="submission" date="2025-08" db="UniProtKB">
        <authorList>
            <consortium name="RefSeq"/>
        </authorList>
    </citation>
    <scope>IDENTIFICATION</scope>
    <source>
        <tissue evidence="3">Whole Larva</tissue>
    </source>
</reference>
<protein>
    <submittedName>
        <fullName evidence="3">KRAB-A domain-containing protein 2-like</fullName>
    </submittedName>
</protein>
<dbReference type="GeneID" id="108567623"/>
<proteinExistence type="predicted"/>
<organism evidence="2 3">
    <name type="scientific">Nicrophorus vespilloides</name>
    <name type="common">Boreal carrion beetle</name>
    <dbReference type="NCBI Taxonomy" id="110193"/>
    <lineage>
        <taxon>Eukaryota</taxon>
        <taxon>Metazoa</taxon>
        <taxon>Ecdysozoa</taxon>
        <taxon>Arthropoda</taxon>
        <taxon>Hexapoda</taxon>
        <taxon>Insecta</taxon>
        <taxon>Pterygota</taxon>
        <taxon>Neoptera</taxon>
        <taxon>Endopterygota</taxon>
        <taxon>Coleoptera</taxon>
        <taxon>Polyphaga</taxon>
        <taxon>Staphyliniformia</taxon>
        <taxon>Silphidae</taxon>
        <taxon>Nicrophorinae</taxon>
        <taxon>Nicrophorus</taxon>
    </lineage>
</organism>
<dbReference type="Gene3D" id="3.30.420.10">
    <property type="entry name" value="Ribonuclease H-like superfamily/Ribonuclease H"/>
    <property type="match status" value="1"/>
</dbReference>
<evidence type="ECO:0000256" key="1">
    <source>
        <dbReference type="SAM" id="MobiDB-lite"/>
    </source>
</evidence>
<accession>A0ABM1NA48</accession>
<name>A0ABM1NA48_NICVS</name>
<evidence type="ECO:0000313" key="3">
    <source>
        <dbReference type="RefSeq" id="XP_017783698.1"/>
    </source>
</evidence>
<feature type="region of interest" description="Disordered" evidence="1">
    <location>
        <begin position="1"/>
        <end position="20"/>
    </location>
</feature>
<evidence type="ECO:0000313" key="2">
    <source>
        <dbReference type="Proteomes" id="UP000695000"/>
    </source>
</evidence>
<gene>
    <name evidence="3" type="primary">LOC108567623</name>
</gene>
<keyword evidence="2" id="KW-1185">Reference proteome</keyword>
<sequence length="408" mass="47075">MEQTLKRLPQNEQNEEVDDEEELRVAFHDRLKLIRISVNSLLIENEQSYGKLLKEVEEAKTKTKKSWKDYRRFKRFDVVADGAEGEKRLISPVAEEDQDYKFYIHNGQIFDIIHEAHLGTGHGGKHKLEQYLKSRYANVTREVIKIYLDLCAECKKKRTSAAAALISTGNERRRRQQLQQQRQVVKRRCSSSSMMKSVKVKERLYRATVDIVDMSESADGDNKYILHYEDCSTKFCLLRPLKTIVAVEVAYNLLDIFCILGAPGLLQSAEDGGQLASDVIEELKMMWSSLSCVSHGGYNRNGNGDDIKDSVVSWMRETNSTKWSEGLRFCQLRRNISPECRQSPYEALIRRKPKRLYQEDSSIVDATRSMEHEEIVVEPDLPHFCSIQSSEIIPCCNCNRKPAKIRKK</sequence>
<dbReference type="Proteomes" id="UP000695000">
    <property type="component" value="Unplaced"/>
</dbReference>
<dbReference type="InterPro" id="IPR036397">
    <property type="entry name" value="RNaseH_sf"/>
</dbReference>